<dbReference type="Gene3D" id="1.25.40.10">
    <property type="entry name" value="Tetratricopeptide repeat domain"/>
    <property type="match status" value="1"/>
</dbReference>
<dbReference type="InterPro" id="IPR011990">
    <property type="entry name" value="TPR-like_helical_dom_sf"/>
</dbReference>
<reference evidence="4" key="1">
    <citation type="journal article" date="2019" name="Int. J. Syst. Evol. Microbiol.">
        <title>The Global Catalogue of Microorganisms (GCM) 10K type strain sequencing project: providing services to taxonomists for standard genome sequencing and annotation.</title>
        <authorList>
            <consortium name="The Broad Institute Genomics Platform"/>
            <consortium name="The Broad Institute Genome Sequencing Center for Infectious Disease"/>
            <person name="Wu L."/>
            <person name="Ma J."/>
        </authorList>
    </citation>
    <scope>NUCLEOTIDE SEQUENCE [LARGE SCALE GENOMIC DNA]</scope>
    <source>
        <strain evidence="4">KCTC 52607</strain>
    </source>
</reference>
<comment type="caution">
    <text evidence="3">The sequence shown here is derived from an EMBL/GenBank/DDBJ whole genome shotgun (WGS) entry which is preliminary data.</text>
</comment>
<evidence type="ECO:0000313" key="4">
    <source>
        <dbReference type="Proteomes" id="UP001595456"/>
    </source>
</evidence>
<evidence type="ECO:0000256" key="2">
    <source>
        <dbReference type="SAM" id="SignalP"/>
    </source>
</evidence>
<dbReference type="Pfam" id="PF14559">
    <property type="entry name" value="TPR_19"/>
    <property type="match status" value="1"/>
</dbReference>
<feature type="repeat" description="TPR" evidence="1">
    <location>
        <begin position="32"/>
        <end position="65"/>
    </location>
</feature>
<feature type="chain" id="PRO_5046201734" evidence="2">
    <location>
        <begin position="23"/>
        <end position="167"/>
    </location>
</feature>
<feature type="repeat" description="TPR" evidence="1">
    <location>
        <begin position="66"/>
        <end position="99"/>
    </location>
</feature>
<dbReference type="PROSITE" id="PS50005">
    <property type="entry name" value="TPR"/>
    <property type="match status" value="2"/>
</dbReference>
<dbReference type="InterPro" id="IPR019734">
    <property type="entry name" value="TPR_rpt"/>
</dbReference>
<keyword evidence="4" id="KW-1185">Reference proteome</keyword>
<dbReference type="RefSeq" id="WP_336925200.1">
    <property type="nucleotide sequence ID" value="NZ_JBANRO010000003.1"/>
</dbReference>
<dbReference type="SMART" id="SM00028">
    <property type="entry name" value="TPR"/>
    <property type="match status" value="2"/>
</dbReference>
<organism evidence="3 4">
    <name type="scientific">Alteraurantiacibacter palmitatis</name>
    <dbReference type="NCBI Taxonomy" id="2054628"/>
    <lineage>
        <taxon>Bacteria</taxon>
        <taxon>Pseudomonadati</taxon>
        <taxon>Pseudomonadota</taxon>
        <taxon>Alphaproteobacteria</taxon>
        <taxon>Sphingomonadales</taxon>
        <taxon>Erythrobacteraceae</taxon>
        <taxon>Alteraurantiacibacter</taxon>
    </lineage>
</organism>
<evidence type="ECO:0000256" key="1">
    <source>
        <dbReference type="PROSITE-ProRule" id="PRU00339"/>
    </source>
</evidence>
<feature type="signal peptide" evidence="2">
    <location>
        <begin position="1"/>
        <end position="22"/>
    </location>
</feature>
<keyword evidence="1" id="KW-0802">TPR repeat</keyword>
<dbReference type="EMBL" id="JBHRST010000009">
    <property type="protein sequence ID" value="MFC3097640.1"/>
    <property type="molecule type" value="Genomic_DNA"/>
</dbReference>
<keyword evidence="2" id="KW-0732">Signal</keyword>
<gene>
    <name evidence="3" type="ORF">ACFODU_07460</name>
</gene>
<dbReference type="SUPFAM" id="SSF48452">
    <property type="entry name" value="TPR-like"/>
    <property type="match status" value="1"/>
</dbReference>
<proteinExistence type="predicted"/>
<protein>
    <submittedName>
        <fullName evidence="3">Tetratricopeptide repeat protein</fullName>
    </submittedName>
</protein>
<sequence>MRHTPAALAVALLFAVSSSALLAQGPQPDPRAVALQADGRALLDAGDAQGAIDAFEAALAIDPAYGALYIDLADASRSVGLPGKAIMYYRRALARDPDNLAALAGEGEALAEKGALANARENLSRLETLCGAECPETASLAAAIARGPLPRVLTAEAVNPDAGVTAN</sequence>
<name>A0ABV7E4G5_9SPHN</name>
<dbReference type="Proteomes" id="UP001595456">
    <property type="component" value="Unassembled WGS sequence"/>
</dbReference>
<accession>A0ABV7E4G5</accession>
<evidence type="ECO:0000313" key="3">
    <source>
        <dbReference type="EMBL" id="MFC3097640.1"/>
    </source>
</evidence>